<reference evidence="2 3" key="1">
    <citation type="journal article" date="2010" name="J. Bacteriol.">
        <title>Genome sequence of Lentisphaera araneosa HTCC2155T, the type species of the order Lentisphaerales in the phylum Lentisphaerae.</title>
        <authorList>
            <person name="Thrash J.C."/>
            <person name="Cho J.C."/>
            <person name="Vergin K.L."/>
            <person name="Morris R.M."/>
            <person name="Giovannoni S.J."/>
        </authorList>
    </citation>
    <scope>NUCLEOTIDE SEQUENCE [LARGE SCALE GENOMIC DNA]</scope>
    <source>
        <strain evidence="2 3">HTCC2155</strain>
    </source>
</reference>
<organism evidence="2 3">
    <name type="scientific">Lentisphaera araneosa HTCC2155</name>
    <dbReference type="NCBI Taxonomy" id="313628"/>
    <lineage>
        <taxon>Bacteria</taxon>
        <taxon>Pseudomonadati</taxon>
        <taxon>Lentisphaerota</taxon>
        <taxon>Lentisphaeria</taxon>
        <taxon>Lentisphaerales</taxon>
        <taxon>Lentisphaeraceae</taxon>
        <taxon>Lentisphaera</taxon>
    </lineage>
</organism>
<keyword evidence="3" id="KW-1185">Reference proteome</keyword>
<keyword evidence="1" id="KW-0472">Membrane</keyword>
<name>A6DK44_9BACT</name>
<dbReference type="RefSeq" id="WP_007278257.1">
    <property type="nucleotide sequence ID" value="NZ_ABCK01000007.1"/>
</dbReference>
<dbReference type="OrthoDB" id="185917at2"/>
<sequence>MKKENKELIICLLSGVILGVLAFYFQFTRFIFSYLTILVHELGHSIFGWLYGYPSIPAFDFTYGGGVAVHMHRKIEITYVTYAILIYGIFYLRKNLIPLICNIGFLIVFALTSRNEWADIMRIYMGHGTELVFAAIFLYRGLTGSQSVNNIESSLYIACAFFIFSQNLDFAHSLRNDAAFLANYMQGKGDLTHDFHVLCLDHFNKSQIKDVAFFHYFATGFTVLIGIGFAALRAFLLQREFDEEED</sequence>
<comment type="caution">
    <text evidence="2">The sequence shown here is derived from an EMBL/GenBank/DDBJ whole genome shotgun (WGS) entry which is preliminary data.</text>
</comment>
<evidence type="ECO:0000256" key="1">
    <source>
        <dbReference type="SAM" id="Phobius"/>
    </source>
</evidence>
<gene>
    <name evidence="2" type="ORF">LNTAR_00035</name>
</gene>
<evidence type="ECO:0000313" key="2">
    <source>
        <dbReference type="EMBL" id="EDM27742.1"/>
    </source>
</evidence>
<protein>
    <submittedName>
        <fullName evidence="2">Uncharacterized protein</fullName>
    </submittedName>
</protein>
<keyword evidence="1" id="KW-1133">Transmembrane helix</keyword>
<feature type="transmembrane region" description="Helical" evidence="1">
    <location>
        <begin position="96"/>
        <end position="112"/>
    </location>
</feature>
<feature type="transmembrane region" description="Helical" evidence="1">
    <location>
        <begin position="213"/>
        <end position="236"/>
    </location>
</feature>
<dbReference type="EMBL" id="ABCK01000007">
    <property type="protein sequence ID" value="EDM27742.1"/>
    <property type="molecule type" value="Genomic_DNA"/>
</dbReference>
<proteinExistence type="predicted"/>
<evidence type="ECO:0000313" key="3">
    <source>
        <dbReference type="Proteomes" id="UP000004947"/>
    </source>
</evidence>
<dbReference type="Proteomes" id="UP000004947">
    <property type="component" value="Unassembled WGS sequence"/>
</dbReference>
<feature type="transmembrane region" description="Helical" evidence="1">
    <location>
        <begin position="7"/>
        <end position="25"/>
    </location>
</feature>
<dbReference type="eggNOG" id="ENOG502ZBQY">
    <property type="taxonomic scope" value="Bacteria"/>
</dbReference>
<feature type="transmembrane region" description="Helical" evidence="1">
    <location>
        <begin position="74"/>
        <end position="90"/>
    </location>
</feature>
<keyword evidence="1" id="KW-0812">Transmembrane</keyword>
<dbReference type="STRING" id="313628.LNTAR_00035"/>
<accession>A6DK44</accession>
<dbReference type="AlphaFoldDB" id="A6DK44"/>